<organism evidence="6 7">
    <name type="scientific">Anopheles epiroticus</name>
    <dbReference type="NCBI Taxonomy" id="199890"/>
    <lineage>
        <taxon>Eukaryota</taxon>
        <taxon>Metazoa</taxon>
        <taxon>Ecdysozoa</taxon>
        <taxon>Arthropoda</taxon>
        <taxon>Hexapoda</taxon>
        <taxon>Insecta</taxon>
        <taxon>Pterygota</taxon>
        <taxon>Neoptera</taxon>
        <taxon>Endopterygota</taxon>
        <taxon>Diptera</taxon>
        <taxon>Nematocera</taxon>
        <taxon>Culicoidea</taxon>
        <taxon>Culicidae</taxon>
        <taxon>Anophelinae</taxon>
        <taxon>Anopheles</taxon>
    </lineage>
</organism>
<evidence type="ECO:0000256" key="3">
    <source>
        <dbReference type="SAM" id="Coils"/>
    </source>
</evidence>
<feature type="compositionally biased region" description="Basic and acidic residues" evidence="4">
    <location>
        <begin position="333"/>
        <end position="344"/>
    </location>
</feature>
<dbReference type="Pfam" id="PF00076">
    <property type="entry name" value="RRM_1"/>
    <property type="match status" value="2"/>
</dbReference>
<feature type="region of interest" description="Disordered" evidence="4">
    <location>
        <begin position="519"/>
        <end position="647"/>
    </location>
</feature>
<reference evidence="7" key="1">
    <citation type="submission" date="2013-03" db="EMBL/GenBank/DDBJ databases">
        <title>The Genome Sequence of Anopheles epiroticus epiroticus2.</title>
        <authorList>
            <consortium name="The Broad Institute Genomics Platform"/>
            <person name="Neafsey D.E."/>
            <person name="Howell P."/>
            <person name="Walker B."/>
            <person name="Young S.K."/>
            <person name="Zeng Q."/>
            <person name="Gargeya S."/>
            <person name="Fitzgerald M."/>
            <person name="Haas B."/>
            <person name="Abouelleil A."/>
            <person name="Allen A.W."/>
            <person name="Alvarado L."/>
            <person name="Arachchi H.M."/>
            <person name="Berlin A.M."/>
            <person name="Chapman S.B."/>
            <person name="Gainer-Dewar J."/>
            <person name="Goldberg J."/>
            <person name="Griggs A."/>
            <person name="Gujja S."/>
            <person name="Hansen M."/>
            <person name="Howarth C."/>
            <person name="Imamovic A."/>
            <person name="Ireland A."/>
            <person name="Larimer J."/>
            <person name="McCowan C."/>
            <person name="Murphy C."/>
            <person name="Pearson M."/>
            <person name="Poon T.W."/>
            <person name="Priest M."/>
            <person name="Roberts A."/>
            <person name="Saif S."/>
            <person name="Shea T."/>
            <person name="Sisk P."/>
            <person name="Sykes S."/>
            <person name="Wortman J."/>
            <person name="Nusbaum C."/>
            <person name="Birren B."/>
        </authorList>
    </citation>
    <scope>NUCLEOTIDE SEQUENCE [LARGE SCALE GENOMIC DNA]</scope>
    <source>
        <strain evidence="7">Epiroticus2</strain>
    </source>
</reference>
<dbReference type="GO" id="GO:0003723">
    <property type="term" value="F:RNA binding"/>
    <property type="evidence" value="ECO:0007669"/>
    <property type="project" value="UniProtKB-UniRule"/>
</dbReference>
<feature type="compositionally biased region" description="Acidic residues" evidence="4">
    <location>
        <begin position="345"/>
        <end position="389"/>
    </location>
</feature>
<feature type="compositionally biased region" description="Acidic residues" evidence="4">
    <location>
        <begin position="79"/>
        <end position="100"/>
    </location>
</feature>
<feature type="coiled-coil region" evidence="3">
    <location>
        <begin position="234"/>
        <end position="275"/>
    </location>
</feature>
<dbReference type="Gene3D" id="3.30.70.330">
    <property type="match status" value="2"/>
</dbReference>
<dbReference type="AlphaFoldDB" id="A0A182P9J2"/>
<keyword evidence="1 2" id="KW-0694">RNA-binding</keyword>
<dbReference type="PANTHER" id="PTHR32343">
    <property type="entry name" value="SERINE/ARGININE-RICH SPLICING FACTOR"/>
    <property type="match status" value="1"/>
</dbReference>
<name>A0A182P9J2_9DIPT</name>
<dbReference type="SUPFAM" id="SSF54928">
    <property type="entry name" value="RNA-binding domain, RBD"/>
    <property type="match status" value="2"/>
</dbReference>
<dbReference type="PROSITE" id="PS50102">
    <property type="entry name" value="RRM"/>
    <property type="match status" value="2"/>
</dbReference>
<evidence type="ECO:0000259" key="5">
    <source>
        <dbReference type="PROSITE" id="PS50102"/>
    </source>
</evidence>
<feature type="compositionally biased region" description="Basic residues" evidence="4">
    <location>
        <begin position="566"/>
        <end position="581"/>
    </location>
</feature>
<keyword evidence="3" id="KW-0175">Coiled coil</keyword>
<evidence type="ECO:0000256" key="4">
    <source>
        <dbReference type="SAM" id="MobiDB-lite"/>
    </source>
</evidence>
<protein>
    <recommendedName>
        <fullName evidence="5">RRM domain-containing protein</fullName>
    </recommendedName>
</protein>
<dbReference type="STRING" id="199890.A0A182P9J2"/>
<feature type="compositionally biased region" description="Polar residues" evidence="4">
    <location>
        <begin position="603"/>
        <end position="620"/>
    </location>
</feature>
<evidence type="ECO:0000313" key="6">
    <source>
        <dbReference type="EnsemblMetazoa" id="AEPI003597-PA"/>
    </source>
</evidence>
<dbReference type="CDD" id="cd00590">
    <property type="entry name" value="RRM_SF"/>
    <property type="match status" value="2"/>
</dbReference>
<feature type="domain" description="RRM" evidence="5">
    <location>
        <begin position="441"/>
        <end position="512"/>
    </location>
</feature>
<feature type="compositionally biased region" description="Polar residues" evidence="4">
    <location>
        <begin position="415"/>
        <end position="426"/>
    </location>
</feature>
<feature type="compositionally biased region" description="Basic and acidic residues" evidence="4">
    <location>
        <begin position="101"/>
        <end position="125"/>
    </location>
</feature>
<sequence>MAIKNGNQARKSLVLLAGKKSIVKMDKTQPEVDDEKELNGTELGEDGEESALEDDESKDPQDDEEMDAEDGEAVAPKDDSEEVEAEDDKLLSPEDDDSDDVDRKEMEEETPKVKSVKIEEQKDGKPASSSMDEVRKALKKKERRKKRRSARLARAVYLRKVKADCTDEEILKLFSTVGKCSILKRVRSKSFALVLLDTTEAVDKAMALNGKTLHGRTVAVERYKYNDDETVVLKKRHHEELQKSQQEAAKAKKEVVKAKKKEAKAKQLLTKYRAEATSVKLGKAKAFAKEKSVHGKQRPTNQTQKAAKPYFNGKNMAVKSKPPTAKKNLLVSGKKDVLKKKQPEPEVDDEEDLDDSELSEDEELSDLEDDESIAPEEDDSDEEEEEMEEDQPKAQPKKGSKLQQAKQKETKNGAGKQTSGAKQSPVLQAKAKKPIQDRLNRTICLKHVKPNTTDEEILEFFSSVGNCSMLKRVRGKALAMVLFDKEVQAAKAVALNGQNLKGRPVAVERIKTEDVEAAKRKKRLRAKKRRQERKQVKLGMAVPASPVVTKVAVKQGKGKQENKQQGKQRKPFSHGKNKFTKGKQYATKPSPKKSDGKPSGKPVTTSPTKKSNPSGVSASVKTAPKKNGNSAKGKRNVKPQVPKAKPV</sequence>
<evidence type="ECO:0000256" key="2">
    <source>
        <dbReference type="PROSITE-ProRule" id="PRU00176"/>
    </source>
</evidence>
<feature type="compositionally biased region" description="Basic residues" evidence="4">
    <location>
        <begin position="519"/>
        <end position="532"/>
    </location>
</feature>
<dbReference type="Proteomes" id="UP000075885">
    <property type="component" value="Unassembled WGS sequence"/>
</dbReference>
<feature type="region of interest" description="Disordered" evidence="4">
    <location>
        <begin position="287"/>
        <end position="434"/>
    </location>
</feature>
<dbReference type="InterPro" id="IPR012677">
    <property type="entry name" value="Nucleotide-bd_a/b_plait_sf"/>
</dbReference>
<feature type="region of interest" description="Disordered" evidence="4">
    <location>
        <begin position="17"/>
        <end position="146"/>
    </location>
</feature>
<reference evidence="6" key="2">
    <citation type="submission" date="2020-05" db="UniProtKB">
        <authorList>
            <consortium name="EnsemblMetazoa"/>
        </authorList>
    </citation>
    <scope>IDENTIFICATION</scope>
    <source>
        <strain evidence="6">Epiroticus2</strain>
    </source>
</reference>
<dbReference type="InterPro" id="IPR035979">
    <property type="entry name" value="RBD_domain_sf"/>
</dbReference>
<dbReference type="EnsemblMetazoa" id="AEPI003597-RA">
    <property type="protein sequence ID" value="AEPI003597-PA"/>
    <property type="gene ID" value="AEPI003597"/>
</dbReference>
<proteinExistence type="predicted"/>
<dbReference type="InterPro" id="IPR000504">
    <property type="entry name" value="RRM_dom"/>
</dbReference>
<evidence type="ECO:0000256" key="1">
    <source>
        <dbReference type="ARBA" id="ARBA00022884"/>
    </source>
</evidence>
<evidence type="ECO:0000313" key="7">
    <source>
        <dbReference type="Proteomes" id="UP000075885"/>
    </source>
</evidence>
<feature type="compositionally biased region" description="Basic residues" evidence="4">
    <location>
        <begin position="137"/>
        <end position="146"/>
    </location>
</feature>
<feature type="domain" description="RRM" evidence="5">
    <location>
        <begin position="154"/>
        <end position="225"/>
    </location>
</feature>
<accession>A0A182P9J2</accession>
<dbReference type="VEuPathDB" id="VectorBase:AEPI003597"/>
<feature type="compositionally biased region" description="Acidic residues" evidence="4">
    <location>
        <begin position="43"/>
        <end position="72"/>
    </location>
</feature>
<dbReference type="SMART" id="SM00360">
    <property type="entry name" value="RRM"/>
    <property type="match status" value="2"/>
</dbReference>
<dbReference type="PANTHER" id="PTHR32343:SF22">
    <property type="entry name" value="LD29830P"/>
    <property type="match status" value="1"/>
</dbReference>
<keyword evidence="7" id="KW-1185">Reference proteome</keyword>